<name>A0A1M7TVT0_9FIRM</name>
<keyword evidence="2" id="KW-1185">Reference proteome</keyword>
<dbReference type="STRING" id="1121395.SAMN02745215_02570"/>
<reference evidence="2" key="1">
    <citation type="submission" date="2016-12" db="EMBL/GenBank/DDBJ databases">
        <authorList>
            <person name="Varghese N."/>
            <person name="Submissions S."/>
        </authorList>
    </citation>
    <scope>NUCLEOTIDE SEQUENCE [LARGE SCALE GENOMIC DNA]</scope>
    <source>
        <strain evidence="2">DSM 11544</strain>
    </source>
</reference>
<sequence length="102" mass="11753">MLKDNLSAYGSNVYTVIEDEERAIYQIKDRTGDGMMICYAVFPGAYLSYNNFHMHSCDSKFKTAVDMFCIDHCREGRIEQDMGNGPISINCRWRKSKPSRPL</sequence>
<evidence type="ECO:0000313" key="1">
    <source>
        <dbReference type="EMBL" id="SHN74828.1"/>
    </source>
</evidence>
<dbReference type="Proteomes" id="UP000184010">
    <property type="component" value="Unassembled WGS sequence"/>
</dbReference>
<dbReference type="AlphaFoldDB" id="A0A1M7TVT0"/>
<accession>A0A1M7TVT0</accession>
<proteinExistence type="predicted"/>
<evidence type="ECO:0000313" key="2">
    <source>
        <dbReference type="Proteomes" id="UP000184010"/>
    </source>
</evidence>
<gene>
    <name evidence="1" type="ORF">SAMN02745215_02570</name>
</gene>
<organism evidence="1 2">
    <name type="scientific">Desulfitobacterium chlororespirans DSM 11544</name>
    <dbReference type="NCBI Taxonomy" id="1121395"/>
    <lineage>
        <taxon>Bacteria</taxon>
        <taxon>Bacillati</taxon>
        <taxon>Bacillota</taxon>
        <taxon>Clostridia</taxon>
        <taxon>Eubacteriales</taxon>
        <taxon>Desulfitobacteriaceae</taxon>
        <taxon>Desulfitobacterium</taxon>
    </lineage>
</organism>
<protein>
    <submittedName>
        <fullName evidence="1">Uncharacterized protein</fullName>
    </submittedName>
</protein>
<dbReference type="EMBL" id="FRDN01000008">
    <property type="protein sequence ID" value="SHN74828.1"/>
    <property type="molecule type" value="Genomic_DNA"/>
</dbReference>
<dbReference type="RefSeq" id="WP_072772956.1">
    <property type="nucleotide sequence ID" value="NZ_FRDN01000008.1"/>
</dbReference>